<evidence type="ECO:0000313" key="4">
    <source>
        <dbReference type="EMBL" id="PIS43044.1"/>
    </source>
</evidence>
<dbReference type="SUPFAM" id="SSF53756">
    <property type="entry name" value="UDP-Glycosyltransferase/glycogen phosphorylase"/>
    <property type="match status" value="1"/>
</dbReference>
<keyword evidence="1" id="KW-0808">Transferase</keyword>
<evidence type="ECO:0008006" key="6">
    <source>
        <dbReference type="Google" id="ProtNLM"/>
    </source>
</evidence>
<organism evidence="4 5">
    <name type="scientific">Candidatus Kerfeldbacteria bacterium CG08_land_8_20_14_0_20_40_16</name>
    <dbReference type="NCBI Taxonomy" id="2014244"/>
    <lineage>
        <taxon>Bacteria</taxon>
        <taxon>Candidatus Kerfeldiibacteriota</taxon>
    </lineage>
</organism>
<reference evidence="4 5" key="1">
    <citation type="submission" date="2017-09" db="EMBL/GenBank/DDBJ databases">
        <title>Depth-based differentiation of microbial function through sediment-hosted aquifers and enrichment of novel symbionts in the deep terrestrial subsurface.</title>
        <authorList>
            <person name="Probst A.J."/>
            <person name="Ladd B."/>
            <person name="Jarett J.K."/>
            <person name="Geller-Mcgrath D.E."/>
            <person name="Sieber C.M."/>
            <person name="Emerson J.B."/>
            <person name="Anantharaman K."/>
            <person name="Thomas B.C."/>
            <person name="Malmstrom R."/>
            <person name="Stieglmeier M."/>
            <person name="Klingl A."/>
            <person name="Woyke T."/>
            <person name="Ryan C.M."/>
            <person name="Banfield J.F."/>
        </authorList>
    </citation>
    <scope>NUCLEOTIDE SEQUENCE [LARGE SCALE GENOMIC DNA]</scope>
    <source>
        <strain evidence="4">CG08_land_8_20_14_0_20_40_16</strain>
    </source>
</reference>
<sequence>MRIGIDARFYGPTRTGPGRYTQKLVDYLQEIDQENTYLIFLKKDNWDSFKPKSPNFIKVLADYRWYSLAEQIFMPIKISKTQVDLMHFPHFNVPIFYWGKFIVTIHDLIITHFPTRRATTLGPLLYKIKQFGYRIVIWFAAKRAKKIITVSKFSKQEIIRHFKLPDEKVAVTYEACDLPLAITASFEELARRFKITKPFLLYVGNTYPHKNLEKMLAAFQKLIKEEKLNIQLVLVGKEDYFSKRLQAKAKEMNLAEDVIFTGFVEDRELPLYYRNALLYVFPSSIEGFGLPPLEAMSYGLPVASSKAPCLPEILQDAAEYFDPTKIDDIVRVVKRLVVDEKLRNQLKAKGLEHVKKFSWGKMVERTHSIYLQKLT</sequence>
<accession>A0A2H0YX21</accession>
<gene>
    <name evidence="4" type="ORF">COT24_00320</name>
</gene>
<dbReference type="CDD" id="cd03809">
    <property type="entry name" value="GT4_MtfB-like"/>
    <property type="match status" value="1"/>
</dbReference>
<dbReference type="InterPro" id="IPR028098">
    <property type="entry name" value="Glyco_trans_4-like_N"/>
</dbReference>
<dbReference type="FunFam" id="3.40.50.2000:FF:000119">
    <property type="entry name" value="Glycosyl transferase group 1"/>
    <property type="match status" value="1"/>
</dbReference>
<dbReference type="Pfam" id="PF00534">
    <property type="entry name" value="Glycos_transf_1"/>
    <property type="match status" value="1"/>
</dbReference>
<dbReference type="AlphaFoldDB" id="A0A2H0YX21"/>
<dbReference type="GO" id="GO:0009103">
    <property type="term" value="P:lipopolysaccharide biosynthetic process"/>
    <property type="evidence" value="ECO:0007669"/>
    <property type="project" value="TreeGrafter"/>
</dbReference>
<dbReference type="EMBL" id="PEXU01000004">
    <property type="protein sequence ID" value="PIS43044.1"/>
    <property type="molecule type" value="Genomic_DNA"/>
</dbReference>
<dbReference type="InterPro" id="IPR001296">
    <property type="entry name" value="Glyco_trans_1"/>
</dbReference>
<feature type="domain" description="Glycosyltransferase subfamily 4-like N-terminal" evidence="3">
    <location>
        <begin position="59"/>
        <end position="177"/>
    </location>
</feature>
<dbReference type="GO" id="GO:0016757">
    <property type="term" value="F:glycosyltransferase activity"/>
    <property type="evidence" value="ECO:0007669"/>
    <property type="project" value="InterPro"/>
</dbReference>
<feature type="domain" description="Glycosyl transferase family 1" evidence="2">
    <location>
        <begin position="195"/>
        <end position="350"/>
    </location>
</feature>
<evidence type="ECO:0000313" key="5">
    <source>
        <dbReference type="Proteomes" id="UP000231542"/>
    </source>
</evidence>
<dbReference type="Proteomes" id="UP000231542">
    <property type="component" value="Unassembled WGS sequence"/>
</dbReference>
<comment type="caution">
    <text evidence="4">The sequence shown here is derived from an EMBL/GenBank/DDBJ whole genome shotgun (WGS) entry which is preliminary data.</text>
</comment>
<dbReference type="PANTHER" id="PTHR46401">
    <property type="entry name" value="GLYCOSYLTRANSFERASE WBBK-RELATED"/>
    <property type="match status" value="1"/>
</dbReference>
<protein>
    <recommendedName>
        <fullName evidence="6">Glycosyltransferase family 1 protein</fullName>
    </recommendedName>
</protein>
<dbReference type="PANTHER" id="PTHR46401:SF2">
    <property type="entry name" value="GLYCOSYLTRANSFERASE WBBK-RELATED"/>
    <property type="match status" value="1"/>
</dbReference>
<evidence type="ECO:0000256" key="1">
    <source>
        <dbReference type="ARBA" id="ARBA00022679"/>
    </source>
</evidence>
<proteinExistence type="predicted"/>
<name>A0A2H0YX21_9BACT</name>
<evidence type="ECO:0000259" key="2">
    <source>
        <dbReference type="Pfam" id="PF00534"/>
    </source>
</evidence>
<evidence type="ECO:0000259" key="3">
    <source>
        <dbReference type="Pfam" id="PF13439"/>
    </source>
</evidence>
<dbReference type="Pfam" id="PF13439">
    <property type="entry name" value="Glyco_transf_4"/>
    <property type="match status" value="1"/>
</dbReference>
<dbReference type="Gene3D" id="3.40.50.2000">
    <property type="entry name" value="Glycogen Phosphorylase B"/>
    <property type="match status" value="2"/>
</dbReference>